<evidence type="ECO:0000259" key="1">
    <source>
        <dbReference type="Pfam" id="PF04965"/>
    </source>
</evidence>
<sequence>MSEPAAAPATDPVTLAFPFATTPAGGIRAARSDDGIRGAILQILFTAPGERVERPDFGCGLFDLVFEPNDPILAAAMEFTVGQALTRWLGDRIVVDGVDIEPAGELVTVEIAWVRRADRARQSIRVQFR</sequence>
<name>A0ABP7WS21_9ACTN</name>
<dbReference type="Pfam" id="PF04965">
    <property type="entry name" value="GPW_gp25"/>
    <property type="match status" value="1"/>
</dbReference>
<reference evidence="3" key="1">
    <citation type="journal article" date="2019" name="Int. J. Syst. Evol. Microbiol.">
        <title>The Global Catalogue of Microorganisms (GCM) 10K type strain sequencing project: providing services to taxonomists for standard genome sequencing and annotation.</title>
        <authorList>
            <consortium name="The Broad Institute Genomics Platform"/>
            <consortium name="The Broad Institute Genome Sequencing Center for Infectious Disease"/>
            <person name="Wu L."/>
            <person name="Ma J."/>
        </authorList>
    </citation>
    <scope>NUCLEOTIDE SEQUENCE [LARGE SCALE GENOMIC DNA]</scope>
    <source>
        <strain evidence="3">JCM 16702</strain>
    </source>
</reference>
<dbReference type="Gene3D" id="3.10.450.40">
    <property type="match status" value="1"/>
</dbReference>
<keyword evidence="3" id="KW-1185">Reference proteome</keyword>
<dbReference type="Proteomes" id="UP001500683">
    <property type="component" value="Unassembled WGS sequence"/>
</dbReference>
<dbReference type="RefSeq" id="WP_344955826.1">
    <property type="nucleotide sequence ID" value="NZ_BAAAZG010000052.1"/>
</dbReference>
<evidence type="ECO:0000313" key="2">
    <source>
        <dbReference type="EMBL" id="GAA4095425.1"/>
    </source>
</evidence>
<dbReference type="InterPro" id="IPR007048">
    <property type="entry name" value="IraD/Gp25-like"/>
</dbReference>
<proteinExistence type="predicted"/>
<accession>A0ABP7WS21</accession>
<dbReference type="SUPFAM" id="SSF160719">
    <property type="entry name" value="gpW/gp25-like"/>
    <property type="match status" value="1"/>
</dbReference>
<dbReference type="EMBL" id="BAAAZG010000052">
    <property type="protein sequence ID" value="GAA4095425.1"/>
    <property type="molecule type" value="Genomic_DNA"/>
</dbReference>
<gene>
    <name evidence="2" type="ORF">GCM10022214_68120</name>
</gene>
<comment type="caution">
    <text evidence="2">The sequence shown here is derived from an EMBL/GenBank/DDBJ whole genome shotgun (WGS) entry which is preliminary data.</text>
</comment>
<feature type="domain" description="IraD/Gp25-like" evidence="1">
    <location>
        <begin position="33"/>
        <end position="112"/>
    </location>
</feature>
<protein>
    <submittedName>
        <fullName evidence="2">GPW/gp25 family protein</fullName>
    </submittedName>
</protein>
<organism evidence="2 3">
    <name type="scientific">Actinomadura miaoliensis</name>
    <dbReference type="NCBI Taxonomy" id="430685"/>
    <lineage>
        <taxon>Bacteria</taxon>
        <taxon>Bacillati</taxon>
        <taxon>Actinomycetota</taxon>
        <taxon>Actinomycetes</taxon>
        <taxon>Streptosporangiales</taxon>
        <taxon>Thermomonosporaceae</taxon>
        <taxon>Actinomadura</taxon>
    </lineage>
</organism>
<evidence type="ECO:0000313" key="3">
    <source>
        <dbReference type="Proteomes" id="UP001500683"/>
    </source>
</evidence>